<dbReference type="PANTHER" id="PTHR30514">
    <property type="entry name" value="GLUCOKINASE"/>
    <property type="match status" value="1"/>
</dbReference>
<evidence type="ECO:0000256" key="2">
    <source>
        <dbReference type="ARBA" id="ARBA00023125"/>
    </source>
</evidence>
<dbReference type="GO" id="GO:0003677">
    <property type="term" value="F:DNA binding"/>
    <property type="evidence" value="ECO:0007669"/>
    <property type="project" value="UniProtKB-KW"/>
</dbReference>
<keyword evidence="6" id="KW-0418">Kinase</keyword>
<keyword evidence="7" id="KW-1185">Reference proteome</keyword>
<dbReference type="AlphaFoldDB" id="A0A267MP29"/>
<keyword evidence="6" id="KW-0808">Transferase</keyword>
<comment type="caution">
    <text evidence="6">The sequence shown here is derived from an EMBL/GenBank/DDBJ whole genome shotgun (WGS) entry which is preliminary data.</text>
</comment>
<dbReference type="GO" id="GO:1901135">
    <property type="term" value="P:carbohydrate derivative metabolic process"/>
    <property type="evidence" value="ECO:0007669"/>
    <property type="project" value="InterPro"/>
</dbReference>
<dbReference type="InterPro" id="IPR046348">
    <property type="entry name" value="SIS_dom_sf"/>
</dbReference>
<dbReference type="InterPro" id="IPR047640">
    <property type="entry name" value="RpiR-like"/>
</dbReference>
<dbReference type="CDD" id="cd05013">
    <property type="entry name" value="SIS_RpiR"/>
    <property type="match status" value="1"/>
</dbReference>
<dbReference type="PROSITE" id="PS51071">
    <property type="entry name" value="HTH_RPIR"/>
    <property type="match status" value="1"/>
</dbReference>
<keyword evidence="3" id="KW-0804">Transcription</keyword>
<dbReference type="InterPro" id="IPR000281">
    <property type="entry name" value="HTH_RpiR"/>
</dbReference>
<dbReference type="InterPro" id="IPR036388">
    <property type="entry name" value="WH-like_DNA-bd_sf"/>
</dbReference>
<dbReference type="Pfam" id="PF01380">
    <property type="entry name" value="SIS"/>
    <property type="match status" value="1"/>
</dbReference>
<dbReference type="PANTHER" id="PTHR30514:SF18">
    <property type="entry name" value="RPIR-FAMILY TRANSCRIPTIONAL REGULATOR"/>
    <property type="match status" value="1"/>
</dbReference>
<name>A0A267MP29_9FIRM</name>
<feature type="domain" description="HTH rpiR-type" evidence="4">
    <location>
        <begin position="6"/>
        <end position="82"/>
    </location>
</feature>
<dbReference type="SUPFAM" id="SSF46689">
    <property type="entry name" value="Homeodomain-like"/>
    <property type="match status" value="1"/>
</dbReference>
<dbReference type="GO" id="GO:0097367">
    <property type="term" value="F:carbohydrate derivative binding"/>
    <property type="evidence" value="ECO:0007669"/>
    <property type="project" value="InterPro"/>
</dbReference>
<dbReference type="InterPro" id="IPR009057">
    <property type="entry name" value="Homeodomain-like_sf"/>
</dbReference>
<dbReference type="Proteomes" id="UP000216024">
    <property type="component" value="Unassembled WGS sequence"/>
</dbReference>
<dbReference type="GO" id="GO:0016301">
    <property type="term" value="F:kinase activity"/>
    <property type="evidence" value="ECO:0007669"/>
    <property type="project" value="UniProtKB-KW"/>
</dbReference>
<dbReference type="SUPFAM" id="SSF53697">
    <property type="entry name" value="SIS domain"/>
    <property type="match status" value="1"/>
</dbReference>
<accession>A0A267MP29</accession>
<reference evidence="6 7" key="1">
    <citation type="submission" date="2017-06" db="EMBL/GenBank/DDBJ databases">
        <title>Draft genome sequence of anaerobic fermentative bacterium Anaeromicrobium sediminis DY2726D isolated from West Pacific Ocean sediments.</title>
        <authorList>
            <person name="Zeng X."/>
        </authorList>
    </citation>
    <scope>NUCLEOTIDE SEQUENCE [LARGE SCALE GENOMIC DNA]</scope>
    <source>
        <strain evidence="6 7">DY2726D</strain>
    </source>
</reference>
<evidence type="ECO:0000313" key="7">
    <source>
        <dbReference type="Proteomes" id="UP000216024"/>
    </source>
</evidence>
<evidence type="ECO:0000256" key="1">
    <source>
        <dbReference type="ARBA" id="ARBA00023015"/>
    </source>
</evidence>
<evidence type="ECO:0000259" key="4">
    <source>
        <dbReference type="PROSITE" id="PS51071"/>
    </source>
</evidence>
<evidence type="ECO:0000313" key="6">
    <source>
        <dbReference type="EMBL" id="PAB61172.1"/>
    </source>
</evidence>
<evidence type="ECO:0000259" key="5">
    <source>
        <dbReference type="PROSITE" id="PS51464"/>
    </source>
</evidence>
<gene>
    <name evidence="6" type="ORF">CCE28_01735</name>
</gene>
<dbReference type="InterPro" id="IPR001347">
    <property type="entry name" value="SIS_dom"/>
</dbReference>
<dbReference type="Gene3D" id="3.40.50.10490">
    <property type="entry name" value="Glucose-6-phosphate isomerase like protein, domain 1"/>
    <property type="match status" value="1"/>
</dbReference>
<dbReference type="OrthoDB" id="2930at2"/>
<dbReference type="Gene3D" id="1.10.10.10">
    <property type="entry name" value="Winged helix-like DNA-binding domain superfamily/Winged helix DNA-binding domain"/>
    <property type="match status" value="1"/>
</dbReference>
<protein>
    <submittedName>
        <fullName evidence="6">N-acetylmannosamine kinase</fullName>
    </submittedName>
</protein>
<sequence length="292" mass="32838">MKEEKVDLTRIIQKKFSRLSKGQKLIAQYIINEYDKAAFMTASKLGNKVGVSESTVVRFANALGYDGYPQLQKELQELVKTKLTTVQRLEMSKDYKDGGTVLKKVLKADMDNIRHMIDELDDKLFQSVIDKILEADRVYIVGLRSSSTLAEYLGFYLNLVLDNVRVVRLGVSDVFEQILRVKEGDLVIGISFPRYSKITLNALNYTKEQGATIVGLTDSKVSPITEIADYTLTARSNMASFVDSLVAPLSLINALIVALGMKERDKISTTFNKLENIWKKQNVYDNKDGSSL</sequence>
<keyword evidence="2" id="KW-0238">DNA-binding</keyword>
<keyword evidence="1" id="KW-0805">Transcription regulation</keyword>
<dbReference type="RefSeq" id="WP_095130326.1">
    <property type="nucleotide sequence ID" value="NZ_NIBG01000001.1"/>
</dbReference>
<dbReference type="PROSITE" id="PS51464">
    <property type="entry name" value="SIS"/>
    <property type="match status" value="1"/>
</dbReference>
<dbReference type="Pfam" id="PF01418">
    <property type="entry name" value="HTH_6"/>
    <property type="match status" value="1"/>
</dbReference>
<dbReference type="GO" id="GO:0003700">
    <property type="term" value="F:DNA-binding transcription factor activity"/>
    <property type="evidence" value="ECO:0007669"/>
    <property type="project" value="InterPro"/>
</dbReference>
<proteinExistence type="predicted"/>
<feature type="domain" description="SIS" evidence="5">
    <location>
        <begin position="128"/>
        <end position="266"/>
    </location>
</feature>
<evidence type="ECO:0000256" key="3">
    <source>
        <dbReference type="ARBA" id="ARBA00023163"/>
    </source>
</evidence>
<dbReference type="InterPro" id="IPR035472">
    <property type="entry name" value="RpiR-like_SIS"/>
</dbReference>
<organism evidence="6 7">
    <name type="scientific">Anaeromicrobium sediminis</name>
    <dbReference type="NCBI Taxonomy" id="1478221"/>
    <lineage>
        <taxon>Bacteria</taxon>
        <taxon>Bacillati</taxon>
        <taxon>Bacillota</taxon>
        <taxon>Clostridia</taxon>
        <taxon>Peptostreptococcales</taxon>
        <taxon>Thermotaleaceae</taxon>
        <taxon>Anaeromicrobium</taxon>
    </lineage>
</organism>
<dbReference type="EMBL" id="NIBG01000001">
    <property type="protein sequence ID" value="PAB61172.1"/>
    <property type="molecule type" value="Genomic_DNA"/>
</dbReference>